<dbReference type="Pfam" id="PF02653">
    <property type="entry name" value="BPD_transp_2"/>
    <property type="match status" value="1"/>
</dbReference>
<evidence type="ECO:0000256" key="1">
    <source>
        <dbReference type="ARBA" id="ARBA00004651"/>
    </source>
</evidence>
<keyword evidence="8" id="KW-1185">Reference proteome</keyword>
<feature type="transmembrane region" description="Helical" evidence="6">
    <location>
        <begin position="295"/>
        <end position="311"/>
    </location>
</feature>
<feature type="transmembrane region" description="Helical" evidence="6">
    <location>
        <begin position="60"/>
        <end position="81"/>
    </location>
</feature>
<feature type="transmembrane region" description="Helical" evidence="6">
    <location>
        <begin position="249"/>
        <end position="275"/>
    </location>
</feature>
<dbReference type="AlphaFoldDB" id="A0A938X0V5"/>
<reference evidence="7" key="2">
    <citation type="journal article" date="2021" name="Sci. Rep.">
        <title>The distribution of antibiotic resistance genes in chicken gut microbiota commensals.</title>
        <authorList>
            <person name="Juricova H."/>
            <person name="Matiasovicova J."/>
            <person name="Kubasova T."/>
            <person name="Cejkova D."/>
            <person name="Rychlik I."/>
        </authorList>
    </citation>
    <scope>NUCLEOTIDE SEQUENCE</scope>
    <source>
        <strain evidence="7">An836</strain>
    </source>
</reference>
<dbReference type="Proteomes" id="UP000718821">
    <property type="component" value="Unassembled WGS sequence"/>
</dbReference>
<evidence type="ECO:0000313" key="8">
    <source>
        <dbReference type="Proteomes" id="UP000718821"/>
    </source>
</evidence>
<evidence type="ECO:0000256" key="3">
    <source>
        <dbReference type="ARBA" id="ARBA00022692"/>
    </source>
</evidence>
<keyword evidence="3 6" id="KW-0812">Transmembrane</keyword>
<dbReference type="PANTHER" id="PTHR30482">
    <property type="entry name" value="HIGH-AFFINITY BRANCHED-CHAIN AMINO ACID TRANSPORT SYSTEM PERMEASE"/>
    <property type="match status" value="1"/>
</dbReference>
<accession>A0A938X0V5</accession>
<evidence type="ECO:0000256" key="2">
    <source>
        <dbReference type="ARBA" id="ARBA00022475"/>
    </source>
</evidence>
<dbReference type="PANTHER" id="PTHR30482:SF10">
    <property type="entry name" value="HIGH-AFFINITY BRANCHED-CHAIN AMINO ACID TRANSPORT PROTEIN BRAE"/>
    <property type="match status" value="1"/>
</dbReference>
<evidence type="ECO:0000256" key="5">
    <source>
        <dbReference type="ARBA" id="ARBA00023136"/>
    </source>
</evidence>
<comment type="caution">
    <text evidence="7">The sequence shown here is derived from an EMBL/GenBank/DDBJ whole genome shotgun (WGS) entry which is preliminary data.</text>
</comment>
<feature type="transmembrane region" description="Helical" evidence="6">
    <location>
        <begin position="210"/>
        <end position="229"/>
    </location>
</feature>
<dbReference type="EMBL" id="JACLYU010000021">
    <property type="protein sequence ID" value="MBM6700272.1"/>
    <property type="molecule type" value="Genomic_DNA"/>
</dbReference>
<dbReference type="InterPro" id="IPR043428">
    <property type="entry name" value="LivM-like"/>
</dbReference>
<gene>
    <name evidence="7" type="ORF">H7U32_08200</name>
</gene>
<keyword evidence="4 6" id="KW-1133">Transmembrane helix</keyword>
<name>A0A938X0V5_9BIFI</name>
<comment type="subcellular location">
    <subcellularLocation>
        <location evidence="1">Cell membrane</location>
        <topology evidence="1">Multi-pass membrane protein</topology>
    </subcellularLocation>
</comment>
<dbReference type="CDD" id="cd06581">
    <property type="entry name" value="TM_PBP1_LivM_like"/>
    <property type="match status" value="1"/>
</dbReference>
<proteinExistence type="predicted"/>
<dbReference type="RefSeq" id="WP_204469591.1">
    <property type="nucleotide sequence ID" value="NZ_JACLYU010000021.1"/>
</dbReference>
<organism evidence="7 8">
    <name type="scientific">Bifidobacterium pullorum subsp. saeculare</name>
    <dbReference type="NCBI Taxonomy" id="78257"/>
    <lineage>
        <taxon>Bacteria</taxon>
        <taxon>Bacillati</taxon>
        <taxon>Actinomycetota</taxon>
        <taxon>Actinomycetes</taxon>
        <taxon>Bifidobacteriales</taxon>
        <taxon>Bifidobacteriaceae</taxon>
        <taxon>Bifidobacterium</taxon>
    </lineage>
</organism>
<evidence type="ECO:0000313" key="7">
    <source>
        <dbReference type="EMBL" id="MBM6700272.1"/>
    </source>
</evidence>
<protein>
    <submittedName>
        <fullName evidence="7">Branched-chain amino acid ABC transporter permease</fullName>
    </submittedName>
</protein>
<keyword evidence="2" id="KW-1003">Cell membrane</keyword>
<dbReference type="GO" id="GO:0015658">
    <property type="term" value="F:branched-chain amino acid transmembrane transporter activity"/>
    <property type="evidence" value="ECO:0007669"/>
    <property type="project" value="InterPro"/>
</dbReference>
<evidence type="ECO:0000256" key="6">
    <source>
        <dbReference type="SAM" id="Phobius"/>
    </source>
</evidence>
<feature type="transmembrane region" description="Helical" evidence="6">
    <location>
        <begin position="159"/>
        <end position="180"/>
    </location>
</feature>
<reference evidence="7" key="1">
    <citation type="submission" date="2020-08" db="EMBL/GenBank/DDBJ databases">
        <authorList>
            <person name="Cejkova D."/>
            <person name="Kubasova T."/>
            <person name="Jahodarova E."/>
            <person name="Rychlik I."/>
        </authorList>
    </citation>
    <scope>NUCLEOTIDE SEQUENCE</scope>
    <source>
        <strain evidence="7">An836</strain>
    </source>
</reference>
<sequence>MDFVTIISNALGELIAPTTAAYALAAIGLNIHFGMTGLMNMGQAGFMLLGAYGFAISQSMGANLFASVCCALALAVIYALLLGIPTLKLGPDYLAMVTLAAAEIVRIVGRSTAMTDVTGGSAGISPQDFTTQFESASPLPDGATTFLLWTYSNNIANSWWVRIVGWVLVAIAALLCWRWFHSPWGRVLKGIREDENAVRSLGKKVTVYKMQSLILGGVFGALAGILFVLPRSVQPDSLGRQVTFYTWTLLLLGGAATVLGPILGSCVLWVLLTFVKEVMRNTVPETFISSNQVEALGWVIVGVALMCLVIFRPQGLLGDRKELAFHA</sequence>
<keyword evidence="5 6" id="KW-0472">Membrane</keyword>
<evidence type="ECO:0000256" key="4">
    <source>
        <dbReference type="ARBA" id="ARBA00022989"/>
    </source>
</evidence>
<dbReference type="GO" id="GO:0005886">
    <property type="term" value="C:plasma membrane"/>
    <property type="evidence" value="ECO:0007669"/>
    <property type="project" value="UniProtKB-SubCell"/>
</dbReference>
<dbReference type="InterPro" id="IPR001851">
    <property type="entry name" value="ABC_transp_permease"/>
</dbReference>